<dbReference type="PANTHER" id="PTHR30509:SF27">
    <property type="entry name" value="UPF0421 PROTEIN YGAE"/>
    <property type="match status" value="1"/>
</dbReference>
<gene>
    <name evidence="8" type="ORF">ABHD89_001896</name>
</gene>
<protein>
    <submittedName>
        <fullName evidence="8">Uncharacterized membrane protein YgaE (UPF0421/DUF939 family)</fullName>
    </submittedName>
</protein>
<evidence type="ECO:0000256" key="1">
    <source>
        <dbReference type="ARBA" id="ARBA00004651"/>
    </source>
</evidence>
<feature type="transmembrane region" description="Helical" evidence="7">
    <location>
        <begin position="60"/>
        <end position="84"/>
    </location>
</feature>
<evidence type="ECO:0000256" key="7">
    <source>
        <dbReference type="SAM" id="Phobius"/>
    </source>
</evidence>
<evidence type="ECO:0000256" key="5">
    <source>
        <dbReference type="ARBA" id="ARBA00022989"/>
    </source>
</evidence>
<evidence type="ECO:0000256" key="3">
    <source>
        <dbReference type="ARBA" id="ARBA00022475"/>
    </source>
</evidence>
<comment type="subcellular location">
    <subcellularLocation>
        <location evidence="1">Cell membrane</location>
        <topology evidence="1">Multi-pass membrane protein</topology>
    </subcellularLocation>
</comment>
<evidence type="ECO:0000313" key="9">
    <source>
        <dbReference type="Proteomes" id="UP001549019"/>
    </source>
</evidence>
<proteinExistence type="inferred from homology"/>
<reference evidence="8 9" key="1">
    <citation type="submission" date="2024-05" db="EMBL/GenBank/DDBJ databases">
        <title>Genomic Encyclopedia of Type Strains, Phase IV (KMG-IV): sequencing the most valuable type-strain genomes for metagenomic binning, comparative biology and taxonomic classification.</title>
        <authorList>
            <person name="Goeker M."/>
        </authorList>
    </citation>
    <scope>NUCLEOTIDE SEQUENCE [LARGE SCALE GENOMIC DNA]</scope>
    <source>
        <strain evidence="8 9">DSM 25286</strain>
    </source>
</reference>
<comment type="caution">
    <text evidence="8">The sequence shown here is derived from an EMBL/GenBank/DDBJ whole genome shotgun (WGS) entry which is preliminary data.</text>
</comment>
<feature type="transmembrane region" description="Helical" evidence="7">
    <location>
        <begin position="12"/>
        <end position="40"/>
    </location>
</feature>
<dbReference type="PANTHER" id="PTHR30509">
    <property type="entry name" value="P-HYDROXYBENZOIC ACID EFFLUX PUMP SUBUNIT-RELATED"/>
    <property type="match status" value="1"/>
</dbReference>
<evidence type="ECO:0000313" key="8">
    <source>
        <dbReference type="EMBL" id="MET3111481.1"/>
    </source>
</evidence>
<evidence type="ECO:0000256" key="2">
    <source>
        <dbReference type="ARBA" id="ARBA00006544"/>
    </source>
</evidence>
<sequence length="371" mass="43152">MRFGARVLKTGLTVVLTLFITHLLGLGPSLIAGIAAVFALQPNVHRSAMKTWEQFQGNGIGAIAAIIMVLLFGNNIIVIGLTVVLVLATLLFFNLQSVSTLAVVTVIAVMDAPQILEEDASTLAFLEAAGIRFALVMIGVLSSLLINLVFIPPRYETKMYHNCFNITTDIFKYIRLELSSISEFQIVKKDIESLRERVVKLETMYLWYREERSFFRKDRFADARRKILFKHLISSTRRAFELLRKFNRFENDYNHLDEDFQNRIRFELEYLMTFHEQIFMKFTEKIKANVPNEGGIHEDLYETTLMDDFIRHYNEAETEEEKMQYTSIMEILSSLYEYANSLERINRLTDSFFRFHSEKNKIDIQDETLDI</sequence>
<dbReference type="EMBL" id="JBDZDV010000005">
    <property type="protein sequence ID" value="MET3111481.1"/>
    <property type="molecule type" value="Genomic_DNA"/>
</dbReference>
<organism evidence="8 9">
    <name type="scientific">Salinicoccus halitifaciens</name>
    <dbReference type="NCBI Taxonomy" id="1073415"/>
    <lineage>
        <taxon>Bacteria</taxon>
        <taxon>Bacillati</taxon>
        <taxon>Bacillota</taxon>
        <taxon>Bacilli</taxon>
        <taxon>Bacillales</taxon>
        <taxon>Staphylococcaceae</taxon>
        <taxon>Salinicoccus</taxon>
    </lineage>
</organism>
<feature type="transmembrane region" description="Helical" evidence="7">
    <location>
        <begin position="130"/>
        <end position="151"/>
    </location>
</feature>
<keyword evidence="9" id="KW-1185">Reference proteome</keyword>
<dbReference type="Proteomes" id="UP001549019">
    <property type="component" value="Unassembled WGS sequence"/>
</dbReference>
<evidence type="ECO:0000256" key="4">
    <source>
        <dbReference type="ARBA" id="ARBA00022692"/>
    </source>
</evidence>
<keyword evidence="5 7" id="KW-1133">Transmembrane helix</keyword>
<dbReference type="RefSeq" id="WP_230821417.1">
    <property type="nucleotide sequence ID" value="NZ_JAJNCU010000002.1"/>
</dbReference>
<keyword evidence="4 7" id="KW-0812">Transmembrane</keyword>
<dbReference type="Pfam" id="PF06081">
    <property type="entry name" value="ArAE_1"/>
    <property type="match status" value="1"/>
</dbReference>
<dbReference type="InterPro" id="IPR010343">
    <property type="entry name" value="ArAE_1"/>
</dbReference>
<feature type="transmembrane region" description="Helical" evidence="7">
    <location>
        <begin position="91"/>
        <end position="110"/>
    </location>
</feature>
<name>A0ABV2EAZ6_9STAP</name>
<evidence type="ECO:0000256" key="6">
    <source>
        <dbReference type="ARBA" id="ARBA00023136"/>
    </source>
</evidence>
<comment type="similarity">
    <text evidence="2">Belongs to the UPF0421 family.</text>
</comment>
<accession>A0ABV2EAZ6</accession>
<keyword evidence="3" id="KW-1003">Cell membrane</keyword>
<keyword evidence="6 7" id="KW-0472">Membrane</keyword>